<name>A0A6J5MPE6_9CAUD</name>
<gene>
    <name evidence="1" type="ORF">UFOVP517_6</name>
</gene>
<organism evidence="1">
    <name type="scientific">uncultured Caudovirales phage</name>
    <dbReference type="NCBI Taxonomy" id="2100421"/>
    <lineage>
        <taxon>Viruses</taxon>
        <taxon>Duplodnaviria</taxon>
        <taxon>Heunggongvirae</taxon>
        <taxon>Uroviricota</taxon>
        <taxon>Caudoviricetes</taxon>
        <taxon>Peduoviridae</taxon>
        <taxon>Maltschvirus</taxon>
        <taxon>Maltschvirus maltsch</taxon>
    </lineage>
</organism>
<sequence length="102" mass="12077">MNVLLDQELSADHQTRLHDGLRDFDMEEEERMANELSERFRLDRQSREENRARWLDLNYQDLQAINNLLDRPQTTIEEARVLLSQAMISCSKVRSLAMGDDR</sequence>
<reference evidence="1" key="1">
    <citation type="submission" date="2020-04" db="EMBL/GenBank/DDBJ databases">
        <authorList>
            <person name="Chiriac C."/>
            <person name="Salcher M."/>
            <person name="Ghai R."/>
            <person name="Kavagutti S V."/>
        </authorList>
    </citation>
    <scope>NUCLEOTIDE SEQUENCE</scope>
</reference>
<dbReference type="EMBL" id="LR796489">
    <property type="protein sequence ID" value="CAB4146986.1"/>
    <property type="molecule type" value="Genomic_DNA"/>
</dbReference>
<proteinExistence type="predicted"/>
<evidence type="ECO:0000313" key="1">
    <source>
        <dbReference type="EMBL" id="CAB4146986.1"/>
    </source>
</evidence>
<protein>
    <submittedName>
        <fullName evidence="1">Uncharacterized protein</fullName>
    </submittedName>
</protein>
<accession>A0A6J5MPE6</accession>